<evidence type="ECO:0000259" key="2">
    <source>
        <dbReference type="Pfam" id="PF08241"/>
    </source>
</evidence>
<keyword evidence="4" id="KW-1185">Reference proteome</keyword>
<dbReference type="GO" id="GO:0032259">
    <property type="term" value="P:methylation"/>
    <property type="evidence" value="ECO:0007669"/>
    <property type="project" value="UniProtKB-KW"/>
</dbReference>
<dbReference type="InterPro" id="IPR029063">
    <property type="entry name" value="SAM-dependent_MTases_sf"/>
</dbReference>
<organism evidence="3 4">
    <name type="scientific">Lolliginicoccus lacisalsi</name>
    <dbReference type="NCBI Taxonomy" id="2742202"/>
    <lineage>
        <taxon>Bacteria</taxon>
        <taxon>Bacillati</taxon>
        <taxon>Actinomycetota</taxon>
        <taxon>Actinomycetes</taxon>
        <taxon>Mycobacteriales</taxon>
        <taxon>Hoyosellaceae</taxon>
        <taxon>Lolliginicoccus</taxon>
    </lineage>
</organism>
<name>A0A927JE64_9ACTN</name>
<keyword evidence="3" id="KW-0808">Transferase</keyword>
<dbReference type="SUPFAM" id="SSF53335">
    <property type="entry name" value="S-adenosyl-L-methionine-dependent methyltransferases"/>
    <property type="match status" value="1"/>
</dbReference>
<proteinExistence type="predicted"/>
<dbReference type="AlphaFoldDB" id="A0A927JE64"/>
<accession>A0A927JE64</accession>
<dbReference type="Pfam" id="PF08241">
    <property type="entry name" value="Methyltransf_11"/>
    <property type="match status" value="1"/>
</dbReference>
<dbReference type="CDD" id="cd02440">
    <property type="entry name" value="AdoMet_MTases"/>
    <property type="match status" value="1"/>
</dbReference>
<feature type="domain" description="Methyltransferase type 11" evidence="2">
    <location>
        <begin position="129"/>
        <end position="174"/>
    </location>
</feature>
<dbReference type="GO" id="GO:0008757">
    <property type="term" value="F:S-adenosylmethionine-dependent methyltransferase activity"/>
    <property type="evidence" value="ECO:0007669"/>
    <property type="project" value="InterPro"/>
</dbReference>
<dbReference type="RefSeq" id="WP_192039647.1">
    <property type="nucleotide sequence ID" value="NZ_JACYWE010000007.1"/>
</dbReference>
<dbReference type="Proteomes" id="UP000642993">
    <property type="component" value="Unassembled WGS sequence"/>
</dbReference>
<feature type="region of interest" description="Disordered" evidence="1">
    <location>
        <begin position="1"/>
        <end position="20"/>
    </location>
</feature>
<comment type="caution">
    <text evidence="3">The sequence shown here is derived from an EMBL/GenBank/DDBJ whole genome shotgun (WGS) entry which is preliminary data.</text>
</comment>
<dbReference type="Gene3D" id="3.40.50.150">
    <property type="entry name" value="Vaccinia Virus protein VP39"/>
    <property type="match status" value="1"/>
</dbReference>
<dbReference type="EMBL" id="JACYWE010000007">
    <property type="protein sequence ID" value="MBD8507180.1"/>
    <property type="molecule type" value="Genomic_DNA"/>
</dbReference>
<evidence type="ECO:0000313" key="4">
    <source>
        <dbReference type="Proteomes" id="UP000642993"/>
    </source>
</evidence>
<keyword evidence="3" id="KW-0489">Methyltransferase</keyword>
<sequence>MSASVTSDVEMSPPSVNSWQSPRDASVVVFEVFSVAYDEFDLAVSSLELTIKCGGKEHVVALPYAEVQKRHVPENYTVMQTWRSLVGEADVQEVLDVGGRARSGVSHKDIALGKNVVITDIIEADDVDIVADIHELSRHVEKKFDAFMSIAVFEHLVMPWKAVVELNKVLRPGAVGLVVTHQTEGLHDVPWDFYRYSSDAWKGLFNKKTGFEIVDSGMRTPMGFIRLRWNQRNTGTTFAVGYQESAVVVRKIGEPEVDWPVSLASLVETGYPGFPEAR</sequence>
<reference evidence="3" key="1">
    <citation type="submission" date="2020-09" db="EMBL/GenBank/DDBJ databases">
        <title>Hoyosella lacisalsi sp. nov., a halotolerant actinobacterium isolated from soil of Lake Gudzhirganskoe.</title>
        <authorList>
            <person name="Yang Q."/>
            <person name="Guo P.Y."/>
            <person name="Liu S.W."/>
            <person name="Li F.N."/>
            <person name="Sun C.H."/>
        </authorList>
    </citation>
    <scope>NUCLEOTIDE SEQUENCE</scope>
    <source>
        <strain evidence="3">G463</strain>
    </source>
</reference>
<protein>
    <submittedName>
        <fullName evidence="3">Methyltransferase domain-containing protein</fullName>
    </submittedName>
</protein>
<gene>
    <name evidence="3" type="ORF">HT102_11855</name>
</gene>
<evidence type="ECO:0000313" key="3">
    <source>
        <dbReference type="EMBL" id="MBD8507180.1"/>
    </source>
</evidence>
<evidence type="ECO:0000256" key="1">
    <source>
        <dbReference type="SAM" id="MobiDB-lite"/>
    </source>
</evidence>
<dbReference type="InterPro" id="IPR013216">
    <property type="entry name" value="Methyltransf_11"/>
</dbReference>